<protein>
    <submittedName>
        <fullName evidence="2">Uncharacterized protein</fullName>
    </submittedName>
</protein>
<accession>A0ABR3Y6Q9</accession>
<feature type="chain" id="PRO_5047406028" evidence="1">
    <location>
        <begin position="23"/>
        <end position="63"/>
    </location>
</feature>
<dbReference type="EMBL" id="JAWRVE010000001">
    <property type="protein sequence ID" value="KAL1883981.1"/>
    <property type="molecule type" value="Genomic_DNA"/>
</dbReference>
<evidence type="ECO:0000313" key="3">
    <source>
        <dbReference type="Proteomes" id="UP001583177"/>
    </source>
</evidence>
<dbReference type="Proteomes" id="UP001583177">
    <property type="component" value="Unassembled WGS sequence"/>
</dbReference>
<feature type="signal peptide" evidence="1">
    <location>
        <begin position="1"/>
        <end position="22"/>
    </location>
</feature>
<organism evidence="2 3">
    <name type="scientific">Diaporthe australafricana</name>
    <dbReference type="NCBI Taxonomy" id="127596"/>
    <lineage>
        <taxon>Eukaryota</taxon>
        <taxon>Fungi</taxon>
        <taxon>Dikarya</taxon>
        <taxon>Ascomycota</taxon>
        <taxon>Pezizomycotina</taxon>
        <taxon>Sordariomycetes</taxon>
        <taxon>Sordariomycetidae</taxon>
        <taxon>Diaporthales</taxon>
        <taxon>Diaporthaceae</taxon>
        <taxon>Diaporthe</taxon>
    </lineage>
</organism>
<sequence length="63" mass="6829">MQFSVAKTILAIAICMATLASAAPAEGYRCCAYSDCSVCADLGHNVFNCDFCDQEPYKYCCRA</sequence>
<keyword evidence="3" id="KW-1185">Reference proteome</keyword>
<proteinExistence type="predicted"/>
<comment type="caution">
    <text evidence="2">The sequence shown here is derived from an EMBL/GenBank/DDBJ whole genome shotgun (WGS) entry which is preliminary data.</text>
</comment>
<keyword evidence="1" id="KW-0732">Signal</keyword>
<evidence type="ECO:0000313" key="2">
    <source>
        <dbReference type="EMBL" id="KAL1883981.1"/>
    </source>
</evidence>
<gene>
    <name evidence="2" type="ORF">Daus18300_000089</name>
</gene>
<name>A0ABR3Y6Q9_9PEZI</name>
<evidence type="ECO:0000256" key="1">
    <source>
        <dbReference type="SAM" id="SignalP"/>
    </source>
</evidence>
<reference evidence="2 3" key="1">
    <citation type="journal article" date="2024" name="IMA Fungus">
        <title>IMA Genome - F19 : A genome assembly and annotation guide to empower mycologists, including annotated draft genome sequences of Ceratocystis pirilliformis, Diaporthe australafricana, Fusarium ophioides, Paecilomyces lecythidis, and Sporothrix stenoceras.</title>
        <authorList>
            <person name="Aylward J."/>
            <person name="Wilson A.M."/>
            <person name="Visagie C.M."/>
            <person name="Spraker J."/>
            <person name="Barnes I."/>
            <person name="Buitendag C."/>
            <person name="Ceriani C."/>
            <person name="Del Mar Angel L."/>
            <person name="du Plessis D."/>
            <person name="Fuchs T."/>
            <person name="Gasser K."/>
            <person name="Kramer D."/>
            <person name="Li W."/>
            <person name="Munsamy K."/>
            <person name="Piso A."/>
            <person name="Price J.L."/>
            <person name="Sonnekus B."/>
            <person name="Thomas C."/>
            <person name="van der Nest A."/>
            <person name="van Dijk A."/>
            <person name="van Heerden A."/>
            <person name="van Vuuren N."/>
            <person name="Yilmaz N."/>
            <person name="Duong T.A."/>
            <person name="van der Merwe N.A."/>
            <person name="Wingfield M.J."/>
            <person name="Wingfield B.D."/>
        </authorList>
    </citation>
    <scope>NUCLEOTIDE SEQUENCE [LARGE SCALE GENOMIC DNA]</scope>
    <source>
        <strain evidence="2 3">CMW 18300</strain>
    </source>
</reference>